<dbReference type="PROSITE" id="PS51257">
    <property type="entry name" value="PROKAR_LIPOPROTEIN"/>
    <property type="match status" value="1"/>
</dbReference>
<proteinExistence type="predicted"/>
<evidence type="ECO:0000313" key="2">
    <source>
        <dbReference type="EMBL" id="ADH64315.1"/>
    </source>
</evidence>
<dbReference type="InterPro" id="IPR015943">
    <property type="entry name" value="WD40/YVTN_repeat-like_dom_sf"/>
</dbReference>
<dbReference type="InterPro" id="IPR007788">
    <property type="entry name" value="QCT"/>
</dbReference>
<dbReference type="EMBL" id="CP002042">
    <property type="protein sequence ID" value="ADH64315.1"/>
    <property type="molecule type" value="Genomic_DNA"/>
</dbReference>
<dbReference type="AlphaFoldDB" id="D7BAU1"/>
<dbReference type="SUPFAM" id="SSF50969">
    <property type="entry name" value="YVTN repeat-like/Quinoprotein amine dehydrogenase"/>
    <property type="match status" value="1"/>
</dbReference>
<dbReference type="GO" id="GO:0016603">
    <property type="term" value="F:glutaminyl-peptide cyclotransferase activity"/>
    <property type="evidence" value="ECO:0007669"/>
    <property type="project" value="InterPro"/>
</dbReference>
<dbReference type="RefSeq" id="WP_013158857.1">
    <property type="nucleotide sequence ID" value="NC_014212.1"/>
</dbReference>
<evidence type="ECO:0000313" key="3">
    <source>
        <dbReference type="Proteomes" id="UP000001916"/>
    </source>
</evidence>
<name>D7BAU1_ALLS1</name>
<dbReference type="OrthoDB" id="9783700at2"/>
<feature type="signal peptide" evidence="1">
    <location>
        <begin position="1"/>
        <end position="18"/>
    </location>
</feature>
<dbReference type="Gene3D" id="2.130.10.10">
    <property type="entry name" value="YVTN repeat-like/Quinoprotein amine dehydrogenase"/>
    <property type="match status" value="1"/>
</dbReference>
<evidence type="ECO:0000256" key="1">
    <source>
        <dbReference type="SAM" id="SignalP"/>
    </source>
</evidence>
<dbReference type="InterPro" id="IPR011044">
    <property type="entry name" value="Quino_amine_DH_bsu"/>
</dbReference>
<gene>
    <name evidence="2" type="ordered locus">Mesil_2462</name>
</gene>
<dbReference type="eggNOG" id="COG3823">
    <property type="taxonomic scope" value="Bacteria"/>
</dbReference>
<feature type="chain" id="PRO_5003093246" evidence="1">
    <location>
        <begin position="19"/>
        <end position="262"/>
    </location>
</feature>
<accession>D7BAU1</accession>
<keyword evidence="3" id="KW-1185">Reference proteome</keyword>
<dbReference type="PANTHER" id="PTHR31270:SF1">
    <property type="entry name" value="GLUTAMINYL-PEPTIDE CYCLOTRANSFERASE"/>
    <property type="match status" value="1"/>
</dbReference>
<dbReference type="PANTHER" id="PTHR31270">
    <property type="entry name" value="GLUTAMINYL-PEPTIDE CYCLOTRANSFERASE"/>
    <property type="match status" value="1"/>
</dbReference>
<dbReference type="Pfam" id="PF05096">
    <property type="entry name" value="Glu_cyclase_2"/>
    <property type="match status" value="1"/>
</dbReference>
<keyword evidence="1" id="KW-0732">Signal</keyword>
<dbReference type="STRING" id="526227.Mesil_2462"/>
<dbReference type="Proteomes" id="UP000001916">
    <property type="component" value="Chromosome"/>
</dbReference>
<reference evidence="2 3" key="1">
    <citation type="journal article" date="2010" name="Stand. Genomic Sci.">
        <title>Complete genome sequence of Meiothermus silvanus type strain (VI-R2).</title>
        <authorList>
            <person name="Sikorski J."/>
            <person name="Tindall B.J."/>
            <person name="Lowry S."/>
            <person name="Lucas S."/>
            <person name="Nolan M."/>
            <person name="Copeland A."/>
            <person name="Glavina Del Rio T."/>
            <person name="Tice H."/>
            <person name="Cheng J.F."/>
            <person name="Han C."/>
            <person name="Pitluck S."/>
            <person name="Liolios K."/>
            <person name="Ivanova N."/>
            <person name="Mavromatis K."/>
            <person name="Mikhailova N."/>
            <person name="Pati A."/>
            <person name="Goodwin L."/>
            <person name="Chen A."/>
            <person name="Palaniappan K."/>
            <person name="Land M."/>
            <person name="Hauser L."/>
            <person name="Chang Y.J."/>
            <person name="Jeffries C.D."/>
            <person name="Rohde M."/>
            <person name="Goker M."/>
            <person name="Woyke T."/>
            <person name="Bristow J."/>
            <person name="Eisen J.A."/>
            <person name="Markowitz V."/>
            <person name="Hugenholtz P."/>
            <person name="Kyrpides N.C."/>
            <person name="Klenk H.P."/>
            <person name="Lapidus A."/>
        </authorList>
    </citation>
    <scope>NUCLEOTIDE SEQUENCE [LARGE SCALE GENOMIC DNA]</scope>
    <source>
        <strain evidence="3">ATCC 700542 / DSM 9946 / VI-R2</strain>
    </source>
</reference>
<organism evidence="2 3">
    <name type="scientific">Allomeiothermus silvanus (strain ATCC 700542 / DSM 9946 / NBRC 106475 / NCIMB 13440 / VI-R2)</name>
    <name type="common">Thermus silvanus</name>
    <dbReference type="NCBI Taxonomy" id="526227"/>
    <lineage>
        <taxon>Bacteria</taxon>
        <taxon>Thermotogati</taxon>
        <taxon>Deinococcota</taxon>
        <taxon>Deinococci</taxon>
        <taxon>Thermales</taxon>
        <taxon>Thermaceae</taxon>
        <taxon>Allomeiothermus</taxon>
    </lineage>
</organism>
<dbReference type="HOGENOM" id="CLU_060272_2_2_0"/>
<protein>
    <submittedName>
        <fullName evidence="2">Glutamine cyclotransferase</fullName>
    </submittedName>
</protein>
<sequence>MRSLAPFLLVLLSLACSQQNTPKAVQTYTFRVVNTFPHDPQAFTQGLIFHDGFLYEGTGLEGRSELRKVELQTGKVVQRKALGQQYFGEGITLLGGHIYQLTWKNKVGFVYDPETFALQRTWNYTTEGWGLTHDGKQLILSDGTAKLYFLDPQTLKVERTLLVTLNGQPLPMLNELEYVKGKIYANVWQTPQIVIIDPQSGRVEGVVDLTNLVLLNLGADVLNGIAYDPASDRLFVTGKLWPRLFEIQLVPSPAGAGTSSTH</sequence>
<dbReference type="KEGG" id="msv:Mesil_2462"/>